<name>A0ACB8AED5_9AGAM</name>
<evidence type="ECO:0000313" key="1">
    <source>
        <dbReference type="EMBL" id="KAH7911886.1"/>
    </source>
</evidence>
<keyword evidence="2" id="KW-1185">Reference proteome</keyword>
<gene>
    <name evidence="1" type="ORF">BJ138DRAFT_1149521</name>
</gene>
<accession>A0ACB8AED5</accession>
<dbReference type="EMBL" id="MU267664">
    <property type="protein sequence ID" value="KAH7911886.1"/>
    <property type="molecule type" value="Genomic_DNA"/>
</dbReference>
<dbReference type="Proteomes" id="UP000790377">
    <property type="component" value="Unassembled WGS sequence"/>
</dbReference>
<comment type="caution">
    <text evidence="1">The sequence shown here is derived from an EMBL/GenBank/DDBJ whole genome shotgun (WGS) entry which is preliminary data.</text>
</comment>
<sequence length="286" mass="29571">MSTPDLSIQALFSVKGKIALVTGGGTGIGKAIASAFVQNGAKVYIAARKESQLKETAAELNARGPGSAHYIVANLASKSGVDALISDLSAREPNKKLHILVNNSGISWGAPFENVPEDRGWDNVMAVNVKTLFYLTAGLSTWLATDSTALDPGRVINISSTASVTPHVESVVSADGNGTYAYNVSKAAVNHLTSILAVKLGPRKITVNAICPGIFPTKMTAFAFKSAGEEKVAQNQPTGRVGIPQDLAGLALFLTSPASAHVTGAHILLDGGATLSKQGIAPQTKL</sequence>
<protein>
    <submittedName>
        <fullName evidence="1">NAD(P)-binding protein</fullName>
    </submittedName>
</protein>
<reference evidence="1" key="1">
    <citation type="journal article" date="2021" name="New Phytol.">
        <title>Evolutionary innovations through gain and loss of genes in the ectomycorrhizal Boletales.</title>
        <authorList>
            <person name="Wu G."/>
            <person name="Miyauchi S."/>
            <person name="Morin E."/>
            <person name="Kuo A."/>
            <person name="Drula E."/>
            <person name="Varga T."/>
            <person name="Kohler A."/>
            <person name="Feng B."/>
            <person name="Cao Y."/>
            <person name="Lipzen A."/>
            <person name="Daum C."/>
            <person name="Hundley H."/>
            <person name="Pangilinan J."/>
            <person name="Johnson J."/>
            <person name="Barry K."/>
            <person name="LaButti K."/>
            <person name="Ng V."/>
            <person name="Ahrendt S."/>
            <person name="Min B."/>
            <person name="Choi I.G."/>
            <person name="Park H."/>
            <person name="Plett J.M."/>
            <person name="Magnuson J."/>
            <person name="Spatafora J.W."/>
            <person name="Nagy L.G."/>
            <person name="Henrissat B."/>
            <person name="Grigoriev I.V."/>
            <person name="Yang Z.L."/>
            <person name="Xu J."/>
            <person name="Martin F.M."/>
        </authorList>
    </citation>
    <scope>NUCLEOTIDE SEQUENCE</scope>
    <source>
        <strain evidence="1">ATCC 28755</strain>
    </source>
</reference>
<proteinExistence type="predicted"/>
<evidence type="ECO:0000313" key="2">
    <source>
        <dbReference type="Proteomes" id="UP000790377"/>
    </source>
</evidence>
<organism evidence="1 2">
    <name type="scientific">Hygrophoropsis aurantiaca</name>
    <dbReference type="NCBI Taxonomy" id="72124"/>
    <lineage>
        <taxon>Eukaryota</taxon>
        <taxon>Fungi</taxon>
        <taxon>Dikarya</taxon>
        <taxon>Basidiomycota</taxon>
        <taxon>Agaricomycotina</taxon>
        <taxon>Agaricomycetes</taxon>
        <taxon>Agaricomycetidae</taxon>
        <taxon>Boletales</taxon>
        <taxon>Coniophorineae</taxon>
        <taxon>Hygrophoropsidaceae</taxon>
        <taxon>Hygrophoropsis</taxon>
    </lineage>
</organism>